<dbReference type="OrthoDB" id="4758329at2759"/>
<dbReference type="HOGENOM" id="CLU_725683_0_0_1"/>
<feature type="region of interest" description="Disordered" evidence="1">
    <location>
        <begin position="223"/>
        <end position="287"/>
    </location>
</feature>
<feature type="compositionally biased region" description="Acidic residues" evidence="1">
    <location>
        <begin position="237"/>
        <end position="251"/>
    </location>
</feature>
<evidence type="ECO:0000313" key="2">
    <source>
        <dbReference type="EMBL" id="EMR71206.1"/>
    </source>
</evidence>
<evidence type="ECO:0000313" key="3">
    <source>
        <dbReference type="Proteomes" id="UP000012174"/>
    </source>
</evidence>
<gene>
    <name evidence="2" type="ORF">UCREL1_1753</name>
</gene>
<reference evidence="3" key="1">
    <citation type="journal article" date="2013" name="Genome Announc.">
        <title>Draft genome sequence of the grapevine dieback fungus Eutypa lata UCR-EL1.</title>
        <authorList>
            <person name="Blanco-Ulate B."/>
            <person name="Rolshausen P.E."/>
            <person name="Cantu D."/>
        </authorList>
    </citation>
    <scope>NUCLEOTIDE SEQUENCE [LARGE SCALE GENOMIC DNA]</scope>
    <source>
        <strain evidence="3">UCR-EL1</strain>
    </source>
</reference>
<dbReference type="KEGG" id="ela:UCREL1_1753"/>
<dbReference type="Proteomes" id="UP000012174">
    <property type="component" value="Unassembled WGS sequence"/>
</dbReference>
<accession>M7TMS8</accession>
<organism evidence="2 3">
    <name type="scientific">Eutypa lata (strain UCR-EL1)</name>
    <name type="common">Grapevine dieback disease fungus</name>
    <name type="synonym">Eutypa armeniacae</name>
    <dbReference type="NCBI Taxonomy" id="1287681"/>
    <lineage>
        <taxon>Eukaryota</taxon>
        <taxon>Fungi</taxon>
        <taxon>Dikarya</taxon>
        <taxon>Ascomycota</taxon>
        <taxon>Pezizomycotina</taxon>
        <taxon>Sordariomycetes</taxon>
        <taxon>Xylariomycetidae</taxon>
        <taxon>Xylariales</taxon>
        <taxon>Diatrypaceae</taxon>
        <taxon>Eutypa</taxon>
    </lineage>
</organism>
<feature type="compositionally biased region" description="Acidic residues" evidence="1">
    <location>
        <begin position="262"/>
        <end position="282"/>
    </location>
</feature>
<dbReference type="EMBL" id="KB705678">
    <property type="protein sequence ID" value="EMR71206.1"/>
    <property type="molecule type" value="Genomic_DNA"/>
</dbReference>
<evidence type="ECO:0000256" key="1">
    <source>
        <dbReference type="SAM" id="MobiDB-lite"/>
    </source>
</evidence>
<proteinExistence type="predicted"/>
<protein>
    <submittedName>
        <fullName evidence="2">Uncharacterized protein</fullName>
    </submittedName>
</protein>
<sequence length="381" mass="42312">MASAPENLVSHLPFGTHFHTIHSIPVVSSHRIAVYNSEGIRRCYKCLCLAPRPLSHQRTCQGPRQDRLYRFSCLVGCGRAFSTAVYAGSHSSACDGVRIPTDRYGTYQCPKCEVTGFAEKAIRKHIGKCSGQKVDTLKSYRGDSPVRICRDCGVSFLRTGLHKHTCHVVGDPVWLGRQDGPPDLAMTYVRWCRQHDLTLGGVPGRMPEVIPDETVSEACYVSPHGHQSTLDSNTNDVTDDDSADSECDSDLGSDSSKREELEGGGEDGKDGDECDVSDEGDGDEGKSYDQTLLEAHQMRMRVKLRSAGVTFDKFDDTVCDGITWRHGYFPCPYDTLLTAETAYFRLSIRYKGRPQVQIMPYCFSTLSEEFTFAGNRVVAHR</sequence>
<name>M7TMS8_EUTLA</name>
<keyword evidence="3" id="KW-1185">Reference proteome</keyword>
<dbReference type="AlphaFoldDB" id="M7TMS8"/>